<dbReference type="PANTHER" id="PTHR43792">
    <property type="entry name" value="GNAT FAMILY, PUTATIVE (AFU_ORTHOLOGUE AFUA_3G00765)-RELATED-RELATED"/>
    <property type="match status" value="1"/>
</dbReference>
<feature type="domain" description="N-acetyltransferase" evidence="1">
    <location>
        <begin position="32"/>
        <end position="189"/>
    </location>
</feature>
<dbReference type="GO" id="GO:0016747">
    <property type="term" value="F:acyltransferase activity, transferring groups other than amino-acyl groups"/>
    <property type="evidence" value="ECO:0007669"/>
    <property type="project" value="InterPro"/>
</dbReference>
<dbReference type="EMBL" id="VZPX01000044">
    <property type="protein sequence ID" value="KAB0476711.1"/>
    <property type="molecule type" value="Genomic_DNA"/>
</dbReference>
<dbReference type="Proteomes" id="UP000423756">
    <property type="component" value="Unassembled WGS sequence"/>
</dbReference>
<comment type="caution">
    <text evidence="2">The sequence shown here is derived from an EMBL/GenBank/DDBJ whole genome shotgun (WGS) entry which is preliminary data.</text>
</comment>
<dbReference type="InterPro" id="IPR051531">
    <property type="entry name" value="N-acetyltransferase"/>
</dbReference>
<dbReference type="CDD" id="cd04301">
    <property type="entry name" value="NAT_SF"/>
    <property type="match status" value="1"/>
</dbReference>
<reference evidence="2 3" key="1">
    <citation type="submission" date="2019-09" db="EMBL/GenBank/DDBJ databases">
        <title>Draft genome sequences of 48 bacterial type strains from the CCUG.</title>
        <authorList>
            <person name="Tunovic T."/>
            <person name="Pineiro-Iglesias B."/>
            <person name="Unosson C."/>
            <person name="Inganas E."/>
            <person name="Ohlen M."/>
            <person name="Cardew S."/>
            <person name="Jensie-Markopoulos S."/>
            <person name="Salva-Serra F."/>
            <person name="Jaen-Luchoro D."/>
            <person name="Karlsson R."/>
            <person name="Svensson-Stadler L."/>
            <person name="Chun J."/>
            <person name="Moore E."/>
        </authorList>
    </citation>
    <scope>NUCLEOTIDE SEQUENCE [LARGE SCALE GENOMIC DNA]</scope>
    <source>
        <strain evidence="2 3">CCUG 48643</strain>
    </source>
</reference>
<evidence type="ECO:0000313" key="3">
    <source>
        <dbReference type="Proteomes" id="UP000423756"/>
    </source>
</evidence>
<proteinExistence type="predicted"/>
<name>A0A7V7TFB4_9VIBR</name>
<evidence type="ECO:0000259" key="1">
    <source>
        <dbReference type="PROSITE" id="PS51186"/>
    </source>
</evidence>
<accession>A0A7V7TFB4</accession>
<dbReference type="Gene3D" id="3.40.630.30">
    <property type="match status" value="1"/>
</dbReference>
<keyword evidence="2" id="KW-0808">Transferase</keyword>
<dbReference type="InterPro" id="IPR016181">
    <property type="entry name" value="Acyl_CoA_acyltransferase"/>
</dbReference>
<protein>
    <submittedName>
        <fullName evidence="2">GNAT family N-acetyltransferase</fullName>
    </submittedName>
</protein>
<sequence length="189" mass="21346">MQKGRHALLAFFILVDRKGVLTFTRQFECSDLTFRPVVVDDAVYLLKSVGSDLFPKSLPLADIKTLTQAREWCLERALEWEEGKCYVWSCRHLNDSQVIGQVTLLPLENCLALAYWISPKCWGKGIATQMCKALLSQVQSSGYQGEIWAGVHSWNHKSASVLKNLGFQEITSSNANTVEYHLAMAEYQV</sequence>
<organism evidence="2 3">
    <name type="scientific">Vibrio chagasii</name>
    <dbReference type="NCBI Taxonomy" id="170679"/>
    <lineage>
        <taxon>Bacteria</taxon>
        <taxon>Pseudomonadati</taxon>
        <taxon>Pseudomonadota</taxon>
        <taxon>Gammaproteobacteria</taxon>
        <taxon>Vibrionales</taxon>
        <taxon>Vibrionaceae</taxon>
        <taxon>Vibrio</taxon>
    </lineage>
</organism>
<gene>
    <name evidence="2" type="ORF">F7Q91_18360</name>
</gene>
<dbReference type="InterPro" id="IPR000182">
    <property type="entry name" value="GNAT_dom"/>
</dbReference>
<dbReference type="SUPFAM" id="SSF55729">
    <property type="entry name" value="Acyl-CoA N-acyltransferases (Nat)"/>
    <property type="match status" value="1"/>
</dbReference>
<dbReference type="AlphaFoldDB" id="A0A7V7TFB4"/>
<dbReference type="Pfam" id="PF13302">
    <property type="entry name" value="Acetyltransf_3"/>
    <property type="match status" value="1"/>
</dbReference>
<evidence type="ECO:0000313" key="2">
    <source>
        <dbReference type="EMBL" id="KAB0476711.1"/>
    </source>
</evidence>
<dbReference type="PROSITE" id="PS51186">
    <property type="entry name" value="GNAT"/>
    <property type="match status" value="1"/>
</dbReference>
<dbReference type="PANTHER" id="PTHR43792:SF1">
    <property type="entry name" value="N-ACETYLTRANSFERASE DOMAIN-CONTAINING PROTEIN"/>
    <property type="match status" value="1"/>
</dbReference>